<proteinExistence type="predicted"/>
<evidence type="ECO:0000313" key="1">
    <source>
        <dbReference type="EMBL" id="KAB7728019.1"/>
    </source>
</evidence>
<dbReference type="RefSeq" id="WP_152125970.1">
    <property type="nucleotide sequence ID" value="NZ_WELI01000009.1"/>
</dbReference>
<evidence type="ECO:0000313" key="2">
    <source>
        <dbReference type="Proteomes" id="UP000488299"/>
    </source>
</evidence>
<keyword evidence="2" id="KW-1185">Reference proteome</keyword>
<protein>
    <submittedName>
        <fullName evidence="1">Uncharacterized protein</fullName>
    </submittedName>
</protein>
<dbReference type="Proteomes" id="UP000488299">
    <property type="component" value="Unassembled WGS sequence"/>
</dbReference>
<gene>
    <name evidence="1" type="ORF">F5984_19890</name>
</gene>
<name>A0A7J5TV48_9BACT</name>
<reference evidence="1 2" key="1">
    <citation type="submission" date="2019-10" db="EMBL/GenBank/DDBJ databases">
        <title>Rudanella paleaurantiibacter sp. nov., isolated from sludge.</title>
        <authorList>
            <person name="Xu S.Q."/>
        </authorList>
    </citation>
    <scope>NUCLEOTIDE SEQUENCE [LARGE SCALE GENOMIC DNA]</scope>
    <source>
        <strain evidence="1 2">HX-22-17</strain>
    </source>
</reference>
<organism evidence="1 2">
    <name type="scientific">Rudanella paleaurantiibacter</name>
    <dbReference type="NCBI Taxonomy" id="2614655"/>
    <lineage>
        <taxon>Bacteria</taxon>
        <taxon>Pseudomonadati</taxon>
        <taxon>Bacteroidota</taxon>
        <taxon>Cytophagia</taxon>
        <taxon>Cytophagales</taxon>
        <taxon>Cytophagaceae</taxon>
        <taxon>Rudanella</taxon>
    </lineage>
</organism>
<sequence length="470" mass="51439">MSLDIRIDGRTADLAANATLDLALQNPHFDYSKLVGLTASLPNFPLTRRNQYLFGFWEQPQAGGILGRHRLEQYSNGHLIREAQYVLTEASPAGYAGVIVETLGEFFGDWQSELLSKVDLGTIEVPGVVPAAGIDQDGMKAVVFPTVMNPDYYTTNGGAVSYTGWVNDFSGAVNTPARPLVPMVTLKWLLKKIAQATNTIIAGDFLEHPVYSNLVLYNTRALDGASSVVVNRHVPDLTPVELVLELRKLFNIRLELDSVYRKMTLGFFDDNIRQAPVIDWSKKVAGRLIKTPEQNRRLQLGYDLDGGDALMKDKPPLLADYLTPGTGSIAALKSKISTLLTDTATGLPKAAQPGNTAQFGQGANGWSPRLLFWQGVAGGVPIAGPSMGGHSLYWNGDGVNDGLWYHHWRGREAMLDEQFYAKVPIMLTETDLALLDWGQKVHINGMNYFVVQIDVSLPIRKAAGCLLVSA</sequence>
<dbReference type="EMBL" id="WELI01000009">
    <property type="protein sequence ID" value="KAB7728019.1"/>
    <property type="molecule type" value="Genomic_DNA"/>
</dbReference>
<comment type="caution">
    <text evidence="1">The sequence shown here is derived from an EMBL/GenBank/DDBJ whole genome shotgun (WGS) entry which is preliminary data.</text>
</comment>
<dbReference type="AlphaFoldDB" id="A0A7J5TV48"/>
<accession>A0A7J5TV48</accession>